<dbReference type="PANTHER" id="PTHR43081">
    <property type="entry name" value="ADENYLATE CYCLASE, TERMINAL-DIFFERENTIATION SPECIFIC-RELATED"/>
    <property type="match status" value="1"/>
</dbReference>
<organism evidence="2 3">
    <name type="scientific">Thalassospira povalilytica</name>
    <dbReference type="NCBI Taxonomy" id="732237"/>
    <lineage>
        <taxon>Bacteria</taxon>
        <taxon>Pseudomonadati</taxon>
        <taxon>Pseudomonadota</taxon>
        <taxon>Alphaproteobacteria</taxon>
        <taxon>Rhodospirillales</taxon>
        <taxon>Thalassospiraceae</taxon>
        <taxon>Thalassospira</taxon>
    </lineage>
</organism>
<dbReference type="PROSITE" id="PS50125">
    <property type="entry name" value="GUANYLATE_CYCLASE_2"/>
    <property type="match status" value="1"/>
</dbReference>
<dbReference type="SMART" id="SM00044">
    <property type="entry name" value="CYCc"/>
    <property type="match status" value="1"/>
</dbReference>
<dbReference type="InterPro" id="IPR029787">
    <property type="entry name" value="Nucleotide_cyclase"/>
</dbReference>
<accession>A0ABX4RE89</accession>
<dbReference type="RefSeq" id="WP_101245807.1">
    <property type="nucleotide sequence ID" value="NZ_PGTS01000001.1"/>
</dbReference>
<sequence length="405" mass="45129">MNSMTSDSLYDELSNWLHRRSIQGWDVETLLTELVEKLNEAGLDLIRVHIGMPMLHPLFVAGSYSWSRGKGIVAETYDRGLEKSDAWLKSPVRETFLNGKEEARYQINGRDRDRFEIFSRFAAEGATDYIIQLTGFDDRKTNLIGQEGTIFSWTTNAPGGFDEKAVALLQRLRLPLSAEIKGLSQRRLVGDILRAYLGNYSTDRVLSGQIQRGDGDLIEAVILFCDLRQSSKLAERYGFQGFLEVLNDYYDITAGAVIAGGGEVLRYIGDASLAIFPFERYERDIDACDAALAVAHDAMKRAQTINEDRKARGEPSLEFGIGLHTGKVMYGNIGTKERIEFTVIGSAANEAARIEAKCKELSQTVLVSDAFAAIRPGNWHSHGTFELRNIGHPIEILSPLNLQQA</sequence>
<proteinExistence type="predicted"/>
<name>A0ABX4RE89_9PROT</name>
<dbReference type="InterPro" id="IPR001054">
    <property type="entry name" value="A/G_cyclase"/>
</dbReference>
<evidence type="ECO:0000313" key="3">
    <source>
        <dbReference type="Proteomes" id="UP000233365"/>
    </source>
</evidence>
<dbReference type="Proteomes" id="UP000233365">
    <property type="component" value="Unassembled WGS sequence"/>
</dbReference>
<evidence type="ECO:0000313" key="2">
    <source>
        <dbReference type="EMBL" id="PKR52730.1"/>
    </source>
</evidence>
<feature type="domain" description="Guanylate cyclase" evidence="1">
    <location>
        <begin position="221"/>
        <end position="355"/>
    </location>
</feature>
<dbReference type="CDD" id="cd07302">
    <property type="entry name" value="CHD"/>
    <property type="match status" value="1"/>
</dbReference>
<keyword evidence="3" id="KW-1185">Reference proteome</keyword>
<dbReference type="Pfam" id="PF00211">
    <property type="entry name" value="Guanylate_cyc"/>
    <property type="match status" value="1"/>
</dbReference>
<gene>
    <name evidence="2" type="ORF">CU041_03910</name>
</gene>
<dbReference type="Gene3D" id="3.30.70.1230">
    <property type="entry name" value="Nucleotide cyclase"/>
    <property type="match status" value="1"/>
</dbReference>
<dbReference type="PANTHER" id="PTHR43081:SF11">
    <property type="entry name" value="BLR2264 PROTEIN"/>
    <property type="match status" value="1"/>
</dbReference>
<protein>
    <recommendedName>
        <fullName evidence="1">Guanylate cyclase domain-containing protein</fullName>
    </recommendedName>
</protein>
<evidence type="ECO:0000259" key="1">
    <source>
        <dbReference type="PROSITE" id="PS50125"/>
    </source>
</evidence>
<dbReference type="SUPFAM" id="SSF55073">
    <property type="entry name" value="Nucleotide cyclase"/>
    <property type="match status" value="1"/>
</dbReference>
<dbReference type="EMBL" id="PGTS01000001">
    <property type="protein sequence ID" value="PKR52730.1"/>
    <property type="molecule type" value="Genomic_DNA"/>
</dbReference>
<reference evidence="2 3" key="1">
    <citation type="submission" date="2017-11" db="EMBL/GenBank/DDBJ databases">
        <title>Biodiversity and function of Thalassospira species in the particle-attached aromatic-hydrocarbon-degrading consortia from the surface seawater of the China South Sea.</title>
        <authorList>
            <person name="Dong C."/>
            <person name="Liu R."/>
            <person name="Shao Z."/>
        </authorList>
    </citation>
    <scope>NUCLEOTIDE SEQUENCE [LARGE SCALE GENOMIC DNA]</scope>
    <source>
        <strain evidence="2 3">139Z-12</strain>
    </source>
</reference>
<comment type="caution">
    <text evidence="2">The sequence shown here is derived from an EMBL/GenBank/DDBJ whole genome shotgun (WGS) entry which is preliminary data.</text>
</comment>
<dbReference type="InterPro" id="IPR050697">
    <property type="entry name" value="Adenylyl/Guanylyl_Cyclase_3/4"/>
</dbReference>